<dbReference type="InterPro" id="IPR025165">
    <property type="entry name" value="DUF4100"/>
</dbReference>
<dbReference type="OrthoDB" id="5535068at2759"/>
<protein>
    <recommendedName>
        <fullName evidence="2">DUF4100 domain-containing protein</fullName>
    </recommendedName>
</protein>
<evidence type="ECO:0000313" key="3">
    <source>
        <dbReference type="EMBL" id="KIJ25916.1"/>
    </source>
</evidence>
<proteinExistence type="predicted"/>
<reference evidence="3 4" key="1">
    <citation type="submission" date="2014-06" db="EMBL/GenBank/DDBJ databases">
        <title>Evolutionary Origins and Diversification of the Mycorrhizal Mutualists.</title>
        <authorList>
            <consortium name="DOE Joint Genome Institute"/>
            <consortium name="Mycorrhizal Genomics Consortium"/>
            <person name="Kohler A."/>
            <person name="Kuo A."/>
            <person name="Nagy L.G."/>
            <person name="Floudas D."/>
            <person name="Copeland A."/>
            <person name="Barry K.W."/>
            <person name="Cichocki N."/>
            <person name="Veneault-Fourrey C."/>
            <person name="LaButti K."/>
            <person name="Lindquist E.A."/>
            <person name="Lipzen A."/>
            <person name="Lundell T."/>
            <person name="Morin E."/>
            <person name="Murat C."/>
            <person name="Riley R."/>
            <person name="Ohm R."/>
            <person name="Sun H."/>
            <person name="Tunlid A."/>
            <person name="Henrissat B."/>
            <person name="Grigoriev I.V."/>
            <person name="Hibbett D.S."/>
            <person name="Martin F."/>
        </authorList>
    </citation>
    <scope>NUCLEOTIDE SEQUENCE [LARGE SCALE GENOMIC DNA]</scope>
    <source>
        <strain evidence="3 4">SS14</strain>
    </source>
</reference>
<dbReference type="Pfam" id="PF13352">
    <property type="entry name" value="DUF4100"/>
    <property type="match status" value="1"/>
</dbReference>
<organism evidence="3 4">
    <name type="scientific">Sphaerobolus stellatus (strain SS14)</name>
    <dbReference type="NCBI Taxonomy" id="990650"/>
    <lineage>
        <taxon>Eukaryota</taxon>
        <taxon>Fungi</taxon>
        <taxon>Dikarya</taxon>
        <taxon>Basidiomycota</taxon>
        <taxon>Agaricomycotina</taxon>
        <taxon>Agaricomycetes</taxon>
        <taxon>Phallomycetidae</taxon>
        <taxon>Geastrales</taxon>
        <taxon>Sphaerobolaceae</taxon>
        <taxon>Sphaerobolus</taxon>
    </lineage>
</organism>
<dbReference type="Proteomes" id="UP000054279">
    <property type="component" value="Unassembled WGS sequence"/>
</dbReference>
<feature type="compositionally biased region" description="Basic and acidic residues" evidence="1">
    <location>
        <begin position="290"/>
        <end position="311"/>
    </location>
</feature>
<keyword evidence="4" id="KW-1185">Reference proteome</keyword>
<evidence type="ECO:0000256" key="1">
    <source>
        <dbReference type="SAM" id="MobiDB-lite"/>
    </source>
</evidence>
<evidence type="ECO:0000313" key="4">
    <source>
        <dbReference type="Proteomes" id="UP000054279"/>
    </source>
</evidence>
<dbReference type="HOGENOM" id="CLU_008330_0_0_1"/>
<sequence>MSGDTAESKQMFVTQVKPMHVPRSVGAPIFEGRYVHDFLNIIESLAKAAGKPKAEYPSLILPYCSDEIKRSIEYTDEFIETEWQAAKDFLIHHQYKFDLNRLEFFEDYVSNDDEELPTAKSLFIQHSTMAHPVPIAQQVPRPKSAMDAPAKQLEQLTINQAQLFNVLQTLSNKPPQVTNPAMGRCFICGQTGTHPLHPRNCPETKNLLNDGLIRFDTDKRKYTLIDGTDLPVLPFSAGGVMTYLRQQAGKTASTSNVSLVVGNANALGGQIVGITAEEYNDYLRQAATRSGKDTSARLDPYKRPGTKDRPQSKLPGMSKKPVTDSTLSVSKAQDQAISKTVPPPHPINTRDGWKEGRSSKGVTMKNETRKGPSFHFTSDIQEQASVEAIERTILDQVVTLPLRDILGVSPALQKRIQEITKTRREYLTKTGEYDLYTPQAEELLAQDTSDISKSHLTHKTLYIPQNGRVQNFSCLALQRSCA</sequence>
<gene>
    <name evidence="3" type="ORF">M422DRAFT_273053</name>
</gene>
<dbReference type="AlphaFoldDB" id="A0A0C9UKJ8"/>
<evidence type="ECO:0000259" key="2">
    <source>
        <dbReference type="Pfam" id="PF13352"/>
    </source>
</evidence>
<accession>A0A0C9UKJ8</accession>
<feature type="compositionally biased region" description="Polar residues" evidence="1">
    <location>
        <begin position="323"/>
        <end position="338"/>
    </location>
</feature>
<feature type="region of interest" description="Disordered" evidence="1">
    <location>
        <begin position="287"/>
        <end position="373"/>
    </location>
</feature>
<feature type="domain" description="DUF4100" evidence="2">
    <location>
        <begin position="220"/>
        <end position="429"/>
    </location>
</feature>
<name>A0A0C9UKJ8_SPHS4</name>
<dbReference type="EMBL" id="KN837392">
    <property type="protein sequence ID" value="KIJ25916.1"/>
    <property type="molecule type" value="Genomic_DNA"/>
</dbReference>